<comment type="pathway">
    <text evidence="7">Amino-acid metabolism.</text>
</comment>
<evidence type="ECO:0000256" key="1">
    <source>
        <dbReference type="ARBA" id="ARBA00004872"/>
    </source>
</evidence>
<comment type="catalytic activity">
    <reaction evidence="9">
        <text>(9Z)-octadecenoate + glycine = N-(9Z-octadecenoyl)glycine + H2O</text>
        <dbReference type="Rhea" id="RHEA:51316"/>
        <dbReference type="ChEBI" id="CHEBI:15377"/>
        <dbReference type="ChEBI" id="CHEBI:30823"/>
        <dbReference type="ChEBI" id="CHEBI:57305"/>
        <dbReference type="ChEBI" id="CHEBI:133992"/>
    </reaction>
    <physiologicalReaction direction="right-to-left" evidence="9">
        <dbReference type="Rhea" id="RHEA:51318"/>
    </physiologicalReaction>
</comment>
<evidence type="ECO:0000256" key="10">
    <source>
        <dbReference type="ARBA" id="ARBA00047567"/>
    </source>
</evidence>
<evidence type="ECO:0000256" key="26">
    <source>
        <dbReference type="ARBA" id="ARBA00049457"/>
    </source>
</evidence>
<comment type="catalytic activity">
    <reaction evidence="15">
        <text>N-(9Z-octadecenoyl)-L-methionine + H2O = (9Z)-octadecenoate + L-methionine</text>
        <dbReference type="Rhea" id="RHEA:64144"/>
        <dbReference type="ChEBI" id="CHEBI:15377"/>
        <dbReference type="ChEBI" id="CHEBI:30823"/>
        <dbReference type="ChEBI" id="CHEBI:57844"/>
        <dbReference type="ChEBI" id="CHEBI:149732"/>
    </reaction>
    <physiologicalReaction direction="left-to-right" evidence="15">
        <dbReference type="Rhea" id="RHEA:64145"/>
    </physiologicalReaction>
</comment>
<evidence type="ECO:0000256" key="12">
    <source>
        <dbReference type="ARBA" id="ARBA00047866"/>
    </source>
</evidence>
<keyword evidence="6" id="KW-0862">Zinc</keyword>
<evidence type="ECO:0000256" key="14">
    <source>
        <dbReference type="ARBA" id="ARBA00047879"/>
    </source>
</evidence>
<comment type="catalytic activity">
    <reaction evidence="20">
        <text>N-(9Z-octadecenoyl)-L-glutamine + H2O = L-glutamine + (9Z)-octadecenoate</text>
        <dbReference type="Rhea" id="RHEA:51356"/>
        <dbReference type="ChEBI" id="CHEBI:15377"/>
        <dbReference type="ChEBI" id="CHEBI:30823"/>
        <dbReference type="ChEBI" id="CHEBI:58359"/>
        <dbReference type="ChEBI" id="CHEBI:134033"/>
    </reaction>
    <physiologicalReaction direction="left-to-right" evidence="20">
        <dbReference type="Rhea" id="RHEA:51357"/>
    </physiologicalReaction>
</comment>
<sequence>MTAFALYLAFRTALLKANVKFPSDRALEKNFPITISQALAGALRFETISYDQSSSKNFNQTAFTGLKKFIFKQYPKIFRKPPEWILHRMIAEHSILLHVYGQDLKLKPYMLSAHLDVVPVDEKLWSHPPFAGYTDDLHVWGRGALDDKHRVMAILEALNLRIERKHRPMRSFFIAFGHDQEVHGLAGAKTIAKYLNTIKSKVEFILDEGPPILKDAIPGVEEPVALIGVAEKGYLTVKVKCVDEARHASIPSHETAITTLSRALSRFTSTAHAAQMTKLLEALVEEIAPYAKFPYDIAYSNMWLFKPLVSRFFSSSDVVSAQMRTTSAVTVIHGGSKENVIPNKAEALVNHQILPGYTIRDVLAADRELIKDIPNVSVDIYKMDSKPTRASPFGKDAFGYNQIKRAVKKIFPEAIVAPSLMVANTDTKHYLQANLTENVYRFSPVLLSLADISSIHGNDEKISKINFRRLADFYLQLLYNCDESIPRELKHYRSDL</sequence>
<keyword evidence="3" id="KW-0645">Protease</keyword>
<comment type="catalytic activity">
    <reaction evidence="19">
        <text>N-(9Z-octadecenoyl)-L-serine + H2O = L-serine + (9Z)-octadecenoate</text>
        <dbReference type="Rhea" id="RHEA:51352"/>
        <dbReference type="ChEBI" id="CHEBI:15377"/>
        <dbReference type="ChEBI" id="CHEBI:30823"/>
        <dbReference type="ChEBI" id="CHEBI:33384"/>
        <dbReference type="ChEBI" id="CHEBI:134031"/>
    </reaction>
    <physiologicalReaction direction="left-to-right" evidence="19">
        <dbReference type="Rhea" id="RHEA:51353"/>
    </physiologicalReaction>
</comment>
<dbReference type="Gene3D" id="1.10.150.900">
    <property type="match status" value="1"/>
</dbReference>
<dbReference type="SUPFAM" id="SSF53187">
    <property type="entry name" value="Zn-dependent exopeptidases"/>
    <property type="match status" value="1"/>
</dbReference>
<comment type="catalytic activity">
    <reaction evidence="24">
        <text>L-phenylalanine + (9Z)-octadecenoate = N-(9Z-octadecenoyl)-L-phenylalanine + H2O</text>
        <dbReference type="Rhea" id="RHEA:51300"/>
        <dbReference type="ChEBI" id="CHEBI:15377"/>
        <dbReference type="ChEBI" id="CHEBI:30823"/>
        <dbReference type="ChEBI" id="CHEBI:58095"/>
        <dbReference type="ChEBI" id="CHEBI:134020"/>
    </reaction>
    <physiologicalReaction direction="left-to-right" evidence="24">
        <dbReference type="Rhea" id="RHEA:51301"/>
    </physiologicalReaction>
    <physiologicalReaction direction="right-to-left" evidence="24">
        <dbReference type="Rhea" id="RHEA:51302"/>
    </physiologicalReaction>
</comment>
<dbReference type="InterPro" id="IPR036264">
    <property type="entry name" value="Bact_exopeptidase_dim_dom"/>
</dbReference>
<evidence type="ECO:0000259" key="27">
    <source>
        <dbReference type="Pfam" id="PF07687"/>
    </source>
</evidence>
<evidence type="ECO:0000256" key="21">
    <source>
        <dbReference type="ARBA" id="ARBA00048822"/>
    </source>
</evidence>
<evidence type="ECO:0000313" key="29">
    <source>
        <dbReference type="RefSeq" id="XP_028968595.1"/>
    </source>
</evidence>
<comment type="catalytic activity">
    <reaction evidence="26">
        <text>N-(9Z-octadecenoyl)-L-lysine + H2O = L-lysine + (9Z)-octadecenoate</text>
        <dbReference type="Rhea" id="RHEA:64192"/>
        <dbReference type="ChEBI" id="CHEBI:15377"/>
        <dbReference type="ChEBI" id="CHEBI:30823"/>
        <dbReference type="ChEBI" id="CHEBI:32551"/>
        <dbReference type="ChEBI" id="CHEBI:149731"/>
    </reaction>
    <physiologicalReaction direction="left-to-right" evidence="26">
        <dbReference type="Rhea" id="RHEA:64193"/>
    </physiologicalReaction>
</comment>
<dbReference type="GO" id="GO:0043605">
    <property type="term" value="P:amide catabolic process"/>
    <property type="evidence" value="ECO:0007669"/>
    <property type="project" value="UniProtKB-ARBA"/>
</dbReference>
<name>A0AAJ7WIV6_9ACAR</name>
<accession>A0AAJ7WIV6</accession>
<dbReference type="PANTHER" id="PTHR45962">
    <property type="entry name" value="N-FATTY-ACYL-AMINO ACID SYNTHASE/HYDROLASE PM20D1"/>
    <property type="match status" value="1"/>
</dbReference>
<dbReference type="InterPro" id="IPR011650">
    <property type="entry name" value="Peptidase_M20_dimer"/>
</dbReference>
<dbReference type="Proteomes" id="UP000694867">
    <property type="component" value="Unplaced"/>
</dbReference>
<dbReference type="GO" id="GO:1990845">
    <property type="term" value="P:adaptive thermogenesis"/>
    <property type="evidence" value="ECO:0007669"/>
    <property type="project" value="UniProtKB-ARBA"/>
</dbReference>
<evidence type="ECO:0000256" key="8">
    <source>
        <dbReference type="ARBA" id="ARBA00046147"/>
    </source>
</evidence>
<comment type="catalytic activity">
    <reaction evidence="23">
        <text>an N-acyl-aromatic L-alpha-amino acid + H2O = an aromatic L-alpha-amino acid + a carboxylate</text>
        <dbReference type="Rhea" id="RHEA:54184"/>
        <dbReference type="ChEBI" id="CHEBI:15377"/>
        <dbReference type="ChEBI" id="CHEBI:29067"/>
        <dbReference type="ChEBI" id="CHEBI:84824"/>
        <dbReference type="ChEBI" id="CHEBI:138093"/>
        <dbReference type="EC" id="3.5.1.114"/>
    </reaction>
    <physiologicalReaction direction="left-to-right" evidence="23">
        <dbReference type="Rhea" id="RHEA:54185"/>
    </physiologicalReaction>
    <physiologicalReaction direction="right-to-left" evidence="23">
        <dbReference type="Rhea" id="RHEA:54186"/>
    </physiologicalReaction>
</comment>
<dbReference type="Gene3D" id="3.40.630.10">
    <property type="entry name" value="Zn peptidases"/>
    <property type="match status" value="1"/>
</dbReference>
<dbReference type="InterPro" id="IPR047177">
    <property type="entry name" value="Pept_M20A"/>
</dbReference>
<evidence type="ECO:0000256" key="15">
    <source>
        <dbReference type="ARBA" id="ARBA00048145"/>
    </source>
</evidence>
<evidence type="ECO:0000256" key="18">
    <source>
        <dbReference type="ARBA" id="ARBA00048579"/>
    </source>
</evidence>
<dbReference type="KEGG" id="goe:100902567"/>
<evidence type="ECO:0000256" key="9">
    <source>
        <dbReference type="ARBA" id="ARBA00047450"/>
    </source>
</evidence>
<comment type="catalytic activity">
    <reaction evidence="25">
        <text>N-(5Z,8Z,11Z,14Z-eicosatetraenoyl)-L-serine + H2O = (5Z,8Z,11Z,14Z)-eicosatetraenoate + L-serine</text>
        <dbReference type="Rhea" id="RHEA:64116"/>
        <dbReference type="ChEBI" id="CHEBI:15377"/>
        <dbReference type="ChEBI" id="CHEBI:32395"/>
        <dbReference type="ChEBI" id="CHEBI:33384"/>
        <dbReference type="ChEBI" id="CHEBI:149697"/>
    </reaction>
    <physiologicalReaction direction="left-to-right" evidence="25">
        <dbReference type="Rhea" id="RHEA:64117"/>
    </physiologicalReaction>
    <physiologicalReaction direction="right-to-left" evidence="25">
        <dbReference type="Rhea" id="RHEA:64118"/>
    </physiologicalReaction>
</comment>
<evidence type="ECO:0000256" key="24">
    <source>
        <dbReference type="ARBA" id="ARBA00048879"/>
    </source>
</evidence>
<dbReference type="PANTHER" id="PTHR45962:SF1">
    <property type="entry name" value="N-FATTY-ACYL-AMINO ACID SYNTHASE_HYDROLASE PM20D1"/>
    <property type="match status" value="1"/>
</dbReference>
<dbReference type="Gene3D" id="3.30.70.360">
    <property type="match status" value="1"/>
</dbReference>
<keyword evidence="4" id="KW-0479">Metal-binding</keyword>
<comment type="catalytic activity">
    <reaction evidence="11">
        <text>N-octadecanoyl-L-phenylalanine + H2O = octadecanoate + L-phenylalanine</text>
        <dbReference type="Rhea" id="RHEA:64128"/>
        <dbReference type="ChEBI" id="CHEBI:15377"/>
        <dbReference type="ChEBI" id="CHEBI:25629"/>
        <dbReference type="ChEBI" id="CHEBI:58095"/>
        <dbReference type="ChEBI" id="CHEBI:149700"/>
    </reaction>
    <physiologicalReaction direction="left-to-right" evidence="11">
        <dbReference type="Rhea" id="RHEA:64129"/>
    </physiologicalReaction>
</comment>
<comment type="catalytic activity">
    <reaction evidence="22">
        <text>N-(9Z-octadecenoyl)-L-leucine + H2O = L-leucine + (9Z)-octadecenoate</text>
        <dbReference type="Rhea" id="RHEA:51360"/>
        <dbReference type="ChEBI" id="CHEBI:15377"/>
        <dbReference type="ChEBI" id="CHEBI:30823"/>
        <dbReference type="ChEBI" id="CHEBI:57427"/>
        <dbReference type="ChEBI" id="CHEBI:134035"/>
    </reaction>
    <physiologicalReaction direction="left-to-right" evidence="22">
        <dbReference type="Rhea" id="RHEA:51361"/>
    </physiologicalReaction>
    <physiologicalReaction direction="right-to-left" evidence="22">
        <dbReference type="Rhea" id="RHEA:51362"/>
    </physiologicalReaction>
</comment>
<gene>
    <name evidence="29" type="primary">LOC100902567</name>
</gene>
<dbReference type="InterPro" id="IPR002933">
    <property type="entry name" value="Peptidase_M20"/>
</dbReference>
<evidence type="ECO:0000256" key="16">
    <source>
        <dbReference type="ARBA" id="ARBA00048380"/>
    </source>
</evidence>
<dbReference type="GO" id="GO:0005576">
    <property type="term" value="C:extracellular region"/>
    <property type="evidence" value="ECO:0007669"/>
    <property type="project" value="UniProtKB-ARBA"/>
</dbReference>
<evidence type="ECO:0000256" key="22">
    <source>
        <dbReference type="ARBA" id="ARBA00048827"/>
    </source>
</evidence>
<evidence type="ECO:0000256" key="25">
    <source>
        <dbReference type="ARBA" id="ARBA00049100"/>
    </source>
</evidence>
<dbReference type="GO" id="GO:0043604">
    <property type="term" value="P:amide biosynthetic process"/>
    <property type="evidence" value="ECO:0007669"/>
    <property type="project" value="TreeGrafter"/>
</dbReference>
<dbReference type="GO" id="GO:0046872">
    <property type="term" value="F:metal ion binding"/>
    <property type="evidence" value="ECO:0007669"/>
    <property type="project" value="UniProtKB-KW"/>
</dbReference>
<evidence type="ECO:0000256" key="3">
    <source>
        <dbReference type="ARBA" id="ARBA00022670"/>
    </source>
</evidence>
<comment type="catalytic activity">
    <reaction evidence="17">
        <text>N-(5Z,8Z,11Z,14Z)-eicosatetraenoyl-glycine + H2O = (5Z,8Z,11Z,14Z)-eicosatetraenoate + glycine</text>
        <dbReference type="Rhea" id="RHEA:64108"/>
        <dbReference type="ChEBI" id="CHEBI:15377"/>
        <dbReference type="ChEBI" id="CHEBI:32395"/>
        <dbReference type="ChEBI" id="CHEBI:57305"/>
        <dbReference type="ChEBI" id="CHEBI:59002"/>
    </reaction>
    <physiologicalReaction direction="left-to-right" evidence="17">
        <dbReference type="Rhea" id="RHEA:64109"/>
    </physiologicalReaction>
    <physiologicalReaction direction="right-to-left" evidence="17">
        <dbReference type="Rhea" id="RHEA:64110"/>
    </physiologicalReaction>
</comment>
<comment type="catalytic activity">
    <reaction evidence="12">
        <text>N-(9Z-octadecenoyl)-L-tyrosine + H2O = L-tyrosine + (9Z)-octadecenoate</text>
        <dbReference type="Rhea" id="RHEA:64184"/>
        <dbReference type="ChEBI" id="CHEBI:15377"/>
        <dbReference type="ChEBI" id="CHEBI:30823"/>
        <dbReference type="ChEBI" id="CHEBI:58315"/>
        <dbReference type="ChEBI" id="CHEBI:149734"/>
    </reaction>
    <physiologicalReaction direction="left-to-right" evidence="12">
        <dbReference type="Rhea" id="RHEA:64185"/>
    </physiologicalReaction>
</comment>
<evidence type="ECO:0000256" key="13">
    <source>
        <dbReference type="ARBA" id="ARBA00047874"/>
    </source>
</evidence>
<dbReference type="GeneID" id="100902567"/>
<dbReference type="GO" id="GO:0006508">
    <property type="term" value="P:proteolysis"/>
    <property type="evidence" value="ECO:0007669"/>
    <property type="project" value="UniProtKB-KW"/>
</dbReference>
<evidence type="ECO:0000256" key="23">
    <source>
        <dbReference type="ARBA" id="ARBA00048840"/>
    </source>
</evidence>
<dbReference type="GO" id="GO:0006629">
    <property type="term" value="P:lipid metabolic process"/>
    <property type="evidence" value="ECO:0007669"/>
    <property type="project" value="UniProtKB-ARBA"/>
</dbReference>
<dbReference type="GO" id="GO:0006520">
    <property type="term" value="P:amino acid metabolic process"/>
    <property type="evidence" value="ECO:0007669"/>
    <property type="project" value="UniProtKB-ARBA"/>
</dbReference>
<keyword evidence="28" id="KW-1185">Reference proteome</keyword>
<comment type="catalytic activity">
    <reaction evidence="14">
        <text>N-hexadecanoyl-L-phenylalanine + H2O = hexadecanoate + L-phenylalanine</text>
        <dbReference type="Rhea" id="RHEA:64124"/>
        <dbReference type="ChEBI" id="CHEBI:7896"/>
        <dbReference type="ChEBI" id="CHEBI:15377"/>
        <dbReference type="ChEBI" id="CHEBI:58095"/>
        <dbReference type="ChEBI" id="CHEBI:149699"/>
    </reaction>
    <physiologicalReaction direction="left-to-right" evidence="14">
        <dbReference type="Rhea" id="RHEA:64125"/>
    </physiologicalReaction>
</comment>
<evidence type="ECO:0000313" key="28">
    <source>
        <dbReference type="Proteomes" id="UP000694867"/>
    </source>
</evidence>
<evidence type="ECO:0000256" key="2">
    <source>
        <dbReference type="ARBA" id="ARBA00006247"/>
    </source>
</evidence>
<dbReference type="Pfam" id="PF01546">
    <property type="entry name" value="Peptidase_M20"/>
    <property type="match status" value="1"/>
</dbReference>
<comment type="catalytic activity">
    <reaction evidence="13">
        <text>(5Z,8Z,11Z,14Z)-eicosatetraenoate + L-phenylalanine = N-(5Z,8Z,11Z,14Z-eicosatetraenoyl)-L-phenylalanine + H2O</text>
        <dbReference type="Rhea" id="RHEA:51312"/>
        <dbReference type="ChEBI" id="CHEBI:15377"/>
        <dbReference type="ChEBI" id="CHEBI:32395"/>
        <dbReference type="ChEBI" id="CHEBI:58095"/>
        <dbReference type="ChEBI" id="CHEBI:134022"/>
    </reaction>
    <physiologicalReaction direction="left-to-right" evidence="13">
        <dbReference type="Rhea" id="RHEA:51313"/>
    </physiologicalReaction>
    <physiologicalReaction direction="right-to-left" evidence="13">
        <dbReference type="Rhea" id="RHEA:51314"/>
    </physiologicalReaction>
</comment>
<protein>
    <submittedName>
        <fullName evidence="29">N-fatty-acyl-amino acid synthase/hydrolase PM20D1-like</fullName>
    </submittedName>
</protein>
<evidence type="ECO:0000256" key="17">
    <source>
        <dbReference type="ARBA" id="ARBA00048402"/>
    </source>
</evidence>
<dbReference type="FunFam" id="3.40.630.10:FF:000027">
    <property type="entry name" value="N-fatty-acyl-amino acid synthase/hydrolase PM20D1"/>
    <property type="match status" value="1"/>
</dbReference>
<dbReference type="Pfam" id="PF07687">
    <property type="entry name" value="M20_dimer"/>
    <property type="match status" value="1"/>
</dbReference>
<dbReference type="SUPFAM" id="SSF55031">
    <property type="entry name" value="Bacterial exopeptidase dimerisation domain"/>
    <property type="match status" value="1"/>
</dbReference>
<evidence type="ECO:0000256" key="19">
    <source>
        <dbReference type="ARBA" id="ARBA00048597"/>
    </source>
</evidence>
<dbReference type="AlphaFoldDB" id="A0AAJ7WIV6"/>
<evidence type="ECO:0000256" key="20">
    <source>
        <dbReference type="ARBA" id="ARBA00048729"/>
    </source>
</evidence>
<keyword evidence="5" id="KW-0378">Hydrolase</keyword>
<comment type="catalytic activity">
    <reaction evidence="21">
        <text>N-(9Z-octadecenoyl)-L-tryptophan + H2O = L-tryptophan + (9Z)-octadecenoate</text>
        <dbReference type="Rhea" id="RHEA:64176"/>
        <dbReference type="ChEBI" id="CHEBI:15377"/>
        <dbReference type="ChEBI" id="CHEBI:30823"/>
        <dbReference type="ChEBI" id="CHEBI:57912"/>
        <dbReference type="ChEBI" id="CHEBI:149733"/>
    </reaction>
    <physiologicalReaction direction="left-to-right" evidence="21">
        <dbReference type="Rhea" id="RHEA:64177"/>
    </physiologicalReaction>
</comment>
<evidence type="ECO:0000256" key="6">
    <source>
        <dbReference type="ARBA" id="ARBA00022833"/>
    </source>
</evidence>
<evidence type="ECO:0000256" key="7">
    <source>
        <dbReference type="ARBA" id="ARBA00034698"/>
    </source>
</evidence>
<dbReference type="GO" id="GO:0004046">
    <property type="term" value="F:aminoacylase activity"/>
    <property type="evidence" value="ECO:0007669"/>
    <property type="project" value="UniProtKB-EC"/>
</dbReference>
<comment type="pathway">
    <text evidence="1">Lipid metabolism; fatty acid metabolism.</text>
</comment>
<comment type="function">
    <text evidence="8">Secreted enzyme that regulates the endogenous N-fatty acyl amino acid (NAAs) tissue and circulating levels by functioning as a bidirectional NAA synthase/hydrolase. It condenses free fatty acids and free amino acids to generate NAAs and bidirectionally catalyzes the reverse hydrolysis reaction. Some of these NAAs stimulate oxidative metabolism via mitochondrial uncoupling, increasing energy expenditure in a UPC1-independent manner. Thereby, this secreted protein may indirectly regulate whole body energy expenditure. PM20D1 circulates in tight association with both low- and high-density (LDL and HDL,respectively) lipoprotein particles.</text>
</comment>
<feature type="domain" description="Peptidase M20 dimerisation" evidence="27">
    <location>
        <begin position="229"/>
        <end position="372"/>
    </location>
</feature>
<comment type="catalytic activity">
    <reaction evidence="10">
        <text>N-(4Z,7Z,10Z,13Z,16Z,19Z-docosahexaenoyl)-L-phenylalanine + H2O = (4Z,7Z,10Z,13Z,16Z,19Z)-docosahexaenoate + L-phenylalanine</text>
        <dbReference type="Rhea" id="RHEA:64132"/>
        <dbReference type="ChEBI" id="CHEBI:15377"/>
        <dbReference type="ChEBI" id="CHEBI:58095"/>
        <dbReference type="ChEBI" id="CHEBI:77016"/>
        <dbReference type="ChEBI" id="CHEBI:149701"/>
    </reaction>
    <physiologicalReaction direction="left-to-right" evidence="10">
        <dbReference type="Rhea" id="RHEA:64133"/>
    </physiologicalReaction>
</comment>
<comment type="catalytic activity">
    <reaction evidence="18">
        <text>an N-acyl-L-amino acid + H2O = an L-alpha-amino acid + a carboxylate</text>
        <dbReference type="Rhea" id="RHEA:15565"/>
        <dbReference type="ChEBI" id="CHEBI:15377"/>
        <dbReference type="ChEBI" id="CHEBI:29067"/>
        <dbReference type="ChEBI" id="CHEBI:59869"/>
        <dbReference type="ChEBI" id="CHEBI:59874"/>
        <dbReference type="EC" id="3.5.1.14"/>
    </reaction>
    <physiologicalReaction direction="left-to-right" evidence="18">
        <dbReference type="Rhea" id="RHEA:15566"/>
    </physiologicalReaction>
    <physiologicalReaction direction="right-to-left" evidence="18">
        <dbReference type="Rhea" id="RHEA:15567"/>
    </physiologicalReaction>
</comment>
<dbReference type="RefSeq" id="XP_028968595.1">
    <property type="nucleotide sequence ID" value="XM_029112762.1"/>
</dbReference>
<evidence type="ECO:0000256" key="5">
    <source>
        <dbReference type="ARBA" id="ARBA00022801"/>
    </source>
</evidence>
<evidence type="ECO:0000256" key="11">
    <source>
        <dbReference type="ARBA" id="ARBA00047723"/>
    </source>
</evidence>
<dbReference type="FunFam" id="1.10.150.900:FF:000003">
    <property type="entry name" value="N-fatty-acyl-amino acid synthase/hydrolase PM20D1"/>
    <property type="match status" value="1"/>
</dbReference>
<proteinExistence type="inferred from homology"/>
<reference evidence="29" key="1">
    <citation type="submission" date="2025-08" db="UniProtKB">
        <authorList>
            <consortium name="RefSeq"/>
        </authorList>
    </citation>
    <scope>IDENTIFICATION</scope>
</reference>
<dbReference type="GO" id="GO:0008233">
    <property type="term" value="F:peptidase activity"/>
    <property type="evidence" value="ECO:0007669"/>
    <property type="project" value="UniProtKB-KW"/>
</dbReference>
<comment type="catalytic activity">
    <reaction evidence="16">
        <text>N-(9Z-octadecenoyl)-L-asparagine + H2O = L-asparagine + (9Z)-octadecenoate</text>
        <dbReference type="Rhea" id="RHEA:64136"/>
        <dbReference type="ChEBI" id="CHEBI:15377"/>
        <dbReference type="ChEBI" id="CHEBI:30823"/>
        <dbReference type="ChEBI" id="CHEBI:58048"/>
        <dbReference type="ChEBI" id="CHEBI:149730"/>
    </reaction>
    <physiologicalReaction direction="left-to-right" evidence="16">
        <dbReference type="Rhea" id="RHEA:64137"/>
    </physiologicalReaction>
</comment>
<organism evidence="28 29">
    <name type="scientific">Galendromus occidentalis</name>
    <name type="common">western predatory mite</name>
    <dbReference type="NCBI Taxonomy" id="34638"/>
    <lineage>
        <taxon>Eukaryota</taxon>
        <taxon>Metazoa</taxon>
        <taxon>Ecdysozoa</taxon>
        <taxon>Arthropoda</taxon>
        <taxon>Chelicerata</taxon>
        <taxon>Arachnida</taxon>
        <taxon>Acari</taxon>
        <taxon>Parasitiformes</taxon>
        <taxon>Mesostigmata</taxon>
        <taxon>Gamasina</taxon>
        <taxon>Phytoseioidea</taxon>
        <taxon>Phytoseiidae</taxon>
        <taxon>Typhlodrominae</taxon>
        <taxon>Galendromus</taxon>
    </lineage>
</organism>
<evidence type="ECO:0000256" key="4">
    <source>
        <dbReference type="ARBA" id="ARBA00022723"/>
    </source>
</evidence>
<comment type="similarity">
    <text evidence="2">Belongs to the peptidase M20A family.</text>
</comment>